<dbReference type="EMBL" id="JABWMJ010000005">
    <property type="protein sequence ID" value="NUZ06727.1"/>
    <property type="molecule type" value="Genomic_DNA"/>
</dbReference>
<proteinExistence type="predicted"/>
<reference evidence="2 3" key="1">
    <citation type="submission" date="2020-06" db="EMBL/GenBank/DDBJ databases">
        <title>Schlegella sp. ID0723 isolated from air conditioner.</title>
        <authorList>
            <person name="Kim D.Y."/>
            <person name="Kim D.-U."/>
        </authorList>
    </citation>
    <scope>NUCLEOTIDE SEQUENCE [LARGE SCALE GENOMIC DNA]</scope>
    <source>
        <strain evidence="2 3">ID0723</strain>
    </source>
</reference>
<name>A0A7Y6NP88_9BURK</name>
<keyword evidence="1" id="KW-0175">Coiled coil</keyword>
<organism evidence="2 3">
    <name type="scientific">Piscinibacter koreensis</name>
    <dbReference type="NCBI Taxonomy" id="2742824"/>
    <lineage>
        <taxon>Bacteria</taxon>
        <taxon>Pseudomonadati</taxon>
        <taxon>Pseudomonadota</taxon>
        <taxon>Betaproteobacteria</taxon>
        <taxon>Burkholderiales</taxon>
        <taxon>Sphaerotilaceae</taxon>
        <taxon>Piscinibacter</taxon>
    </lineage>
</organism>
<dbReference type="Proteomes" id="UP000529637">
    <property type="component" value="Unassembled WGS sequence"/>
</dbReference>
<protein>
    <submittedName>
        <fullName evidence="2">Uncharacterized protein</fullName>
    </submittedName>
</protein>
<evidence type="ECO:0000256" key="1">
    <source>
        <dbReference type="SAM" id="Coils"/>
    </source>
</evidence>
<keyword evidence="3" id="KW-1185">Reference proteome</keyword>
<evidence type="ECO:0000313" key="2">
    <source>
        <dbReference type="EMBL" id="NUZ06727.1"/>
    </source>
</evidence>
<sequence>MATNKQRTGADGTAPTAAAAINVSAAVQAANLVKETLAALTRRRDELTAEKERLTARNAELWRMPIVGAEALAFVQSSIDMLAAEFVPSIAWSKMLAQFARPSGRRAVDGDTALPLNLADLHMVSGTRRVSGSSAATGLRGVLGVETLGLLAYFSPS</sequence>
<accession>A0A7Y6NP88</accession>
<gene>
    <name evidence="2" type="ORF">HQN59_13240</name>
</gene>
<dbReference type="RefSeq" id="WP_176069561.1">
    <property type="nucleotide sequence ID" value="NZ_JABWMJ010000005.1"/>
</dbReference>
<feature type="coiled-coil region" evidence="1">
    <location>
        <begin position="30"/>
        <end position="57"/>
    </location>
</feature>
<dbReference type="AlphaFoldDB" id="A0A7Y6NP88"/>
<comment type="caution">
    <text evidence="2">The sequence shown here is derived from an EMBL/GenBank/DDBJ whole genome shotgun (WGS) entry which is preliminary data.</text>
</comment>
<evidence type="ECO:0000313" key="3">
    <source>
        <dbReference type="Proteomes" id="UP000529637"/>
    </source>
</evidence>